<evidence type="ECO:0000256" key="4">
    <source>
        <dbReference type="ARBA" id="ARBA00008343"/>
    </source>
</evidence>
<sequence>MTAASTHAPVEDRDRAAGIRRRLLGWYDSYRRDLPWRRTRDPYLIWVAEVMLVQTQVDTVIPYYERFVARFPNVESLAAAGLDAVLKAWEGLGYYARARHLHAAAQLVVERHGGQLPTDSAELQALPGIGPYMTAAIQSIAFGYPALALDGNVRRALSRLYDLPDPKPAELRARGETLVQERPGDVNQALMDLGSGLCTPRAPRCADCPLDALCLARMRGTVAERPGRRPARKRPHYDIAVGVVWRGDEILIAKRRPEGLLGGLWEFPGGKAEPGETMEAAVVREVAEELDVEVEPGEKIASVDHAYSHFEITMHAFHCRYRAGTPKPLGCQEYAWVKPTELDRYAFPAANRAVLSRLTRI</sequence>
<evidence type="ECO:0000256" key="8">
    <source>
        <dbReference type="ARBA" id="ARBA00022723"/>
    </source>
</evidence>
<comment type="cofactor">
    <cofactor evidence="2">
        <name>[4Fe-4S] cluster</name>
        <dbReference type="ChEBI" id="CHEBI:49883"/>
    </cofactor>
</comment>
<evidence type="ECO:0000256" key="10">
    <source>
        <dbReference type="ARBA" id="ARBA00022801"/>
    </source>
</evidence>
<protein>
    <recommendedName>
        <fullName evidence="6">Adenine DNA glycosylase</fullName>
        <ecNumber evidence="5">3.2.2.31</ecNumber>
    </recommendedName>
</protein>
<evidence type="ECO:0000313" key="16">
    <source>
        <dbReference type="EMBL" id="NIR74946.1"/>
    </source>
</evidence>
<keyword evidence="12" id="KW-0411">Iron-sulfur</keyword>
<feature type="domain" description="Nudix hydrolase" evidence="15">
    <location>
        <begin position="235"/>
        <end position="360"/>
    </location>
</feature>
<dbReference type="InterPro" id="IPR020476">
    <property type="entry name" value="Nudix_hydrolase"/>
</dbReference>
<evidence type="ECO:0000256" key="6">
    <source>
        <dbReference type="ARBA" id="ARBA00022023"/>
    </source>
</evidence>
<keyword evidence="14" id="KW-0326">Glycosidase</keyword>
<dbReference type="GO" id="GO:0046872">
    <property type="term" value="F:metal ion binding"/>
    <property type="evidence" value="ECO:0007669"/>
    <property type="project" value="UniProtKB-KW"/>
</dbReference>
<evidence type="ECO:0000256" key="13">
    <source>
        <dbReference type="ARBA" id="ARBA00023204"/>
    </source>
</evidence>
<evidence type="ECO:0000313" key="17">
    <source>
        <dbReference type="Proteomes" id="UP000702544"/>
    </source>
</evidence>
<dbReference type="PROSITE" id="PS00893">
    <property type="entry name" value="NUDIX_BOX"/>
    <property type="match status" value="1"/>
</dbReference>
<keyword evidence="8" id="KW-0479">Metal-binding</keyword>
<dbReference type="InterPro" id="IPR005760">
    <property type="entry name" value="A/G_AdeGlyc_MutY"/>
</dbReference>
<dbReference type="Proteomes" id="UP000702544">
    <property type="component" value="Unassembled WGS sequence"/>
</dbReference>
<comment type="function">
    <text evidence="3">Adenine glycosylase active on G-A mispairs. MutY also corrects error-prone DNA synthesis past GO lesions which are due to the oxidatively damaged form of guanine: 7,8-dihydro-8-oxoguanine (8-oxo-dGTP).</text>
</comment>
<name>A0AAE4ZA66_9BACT</name>
<dbReference type="PRINTS" id="PR00502">
    <property type="entry name" value="NUDIXFAMILY"/>
</dbReference>
<dbReference type="GO" id="GO:0051539">
    <property type="term" value="F:4 iron, 4 sulfur cluster binding"/>
    <property type="evidence" value="ECO:0007669"/>
    <property type="project" value="UniProtKB-KW"/>
</dbReference>
<accession>A0AAE4ZA66</accession>
<evidence type="ECO:0000256" key="12">
    <source>
        <dbReference type="ARBA" id="ARBA00023014"/>
    </source>
</evidence>
<dbReference type="AlphaFoldDB" id="A0AAE4ZA66"/>
<evidence type="ECO:0000256" key="9">
    <source>
        <dbReference type="ARBA" id="ARBA00022763"/>
    </source>
</evidence>
<dbReference type="GO" id="GO:0000701">
    <property type="term" value="F:purine-specific mismatch base pair DNA N-glycosylase activity"/>
    <property type="evidence" value="ECO:0007669"/>
    <property type="project" value="UniProtKB-EC"/>
</dbReference>
<dbReference type="Pfam" id="PF00730">
    <property type="entry name" value="HhH-GPD"/>
    <property type="match status" value="1"/>
</dbReference>
<evidence type="ECO:0000256" key="1">
    <source>
        <dbReference type="ARBA" id="ARBA00000843"/>
    </source>
</evidence>
<dbReference type="InterPro" id="IPR015797">
    <property type="entry name" value="NUDIX_hydrolase-like_dom_sf"/>
</dbReference>
<evidence type="ECO:0000256" key="2">
    <source>
        <dbReference type="ARBA" id="ARBA00001966"/>
    </source>
</evidence>
<dbReference type="NCBIfam" id="TIGR01084">
    <property type="entry name" value="mutY"/>
    <property type="match status" value="1"/>
</dbReference>
<dbReference type="InterPro" id="IPR029119">
    <property type="entry name" value="MutY_C"/>
</dbReference>
<proteinExistence type="inferred from homology"/>
<dbReference type="SUPFAM" id="SSF48150">
    <property type="entry name" value="DNA-glycosylase"/>
    <property type="match status" value="1"/>
</dbReference>
<dbReference type="SMART" id="SM00478">
    <property type="entry name" value="ENDO3c"/>
    <property type="match status" value="1"/>
</dbReference>
<dbReference type="SUPFAM" id="SSF55811">
    <property type="entry name" value="Nudix"/>
    <property type="match status" value="1"/>
</dbReference>
<keyword evidence="13" id="KW-0234">DNA repair</keyword>
<keyword evidence="11" id="KW-0408">Iron</keyword>
<evidence type="ECO:0000256" key="7">
    <source>
        <dbReference type="ARBA" id="ARBA00022485"/>
    </source>
</evidence>
<dbReference type="PANTHER" id="PTHR42944">
    <property type="entry name" value="ADENINE DNA GLYCOSYLASE"/>
    <property type="match status" value="1"/>
</dbReference>
<dbReference type="InterPro" id="IPR000086">
    <property type="entry name" value="NUDIX_hydrolase_dom"/>
</dbReference>
<evidence type="ECO:0000256" key="11">
    <source>
        <dbReference type="ARBA" id="ARBA00023004"/>
    </source>
</evidence>
<dbReference type="InterPro" id="IPR011257">
    <property type="entry name" value="DNA_glycosylase"/>
</dbReference>
<evidence type="ECO:0000256" key="3">
    <source>
        <dbReference type="ARBA" id="ARBA00002933"/>
    </source>
</evidence>
<organism evidence="16 17">
    <name type="scientific">Candidatus Kutchimonas denitrificans</name>
    <dbReference type="NCBI Taxonomy" id="3056748"/>
    <lineage>
        <taxon>Bacteria</taxon>
        <taxon>Pseudomonadati</taxon>
        <taxon>Gemmatimonadota</taxon>
        <taxon>Gemmatimonadia</taxon>
        <taxon>Candidatus Palauibacterales</taxon>
        <taxon>Candidatus Palauibacteraceae</taxon>
        <taxon>Candidatus Kutchimonas</taxon>
    </lineage>
</organism>
<reference evidence="16 17" key="1">
    <citation type="submission" date="2020-01" db="EMBL/GenBank/DDBJ databases">
        <title>Genomes assembled from Gulf of Kutch pelagic sediment metagenomes.</title>
        <authorList>
            <person name="Chandrashekar M."/>
            <person name="Mahajan M.S."/>
            <person name="Dave K.J."/>
            <person name="Vatsa P."/>
            <person name="Nathani N.M."/>
        </authorList>
    </citation>
    <scope>NUCLEOTIDE SEQUENCE [LARGE SCALE GENOMIC DNA]</scope>
    <source>
        <strain evidence="16">KS3-K002</strain>
    </source>
</reference>
<dbReference type="PROSITE" id="PS51462">
    <property type="entry name" value="NUDIX"/>
    <property type="match status" value="1"/>
</dbReference>
<dbReference type="GO" id="GO:0006284">
    <property type="term" value="P:base-excision repair"/>
    <property type="evidence" value="ECO:0007669"/>
    <property type="project" value="InterPro"/>
</dbReference>
<evidence type="ECO:0000256" key="14">
    <source>
        <dbReference type="ARBA" id="ARBA00023295"/>
    </source>
</evidence>
<dbReference type="FunFam" id="1.10.340.30:FF:000002">
    <property type="entry name" value="Adenine DNA glycosylase"/>
    <property type="match status" value="1"/>
</dbReference>
<dbReference type="Gene3D" id="3.90.79.10">
    <property type="entry name" value="Nucleoside Triphosphate Pyrophosphohydrolase"/>
    <property type="match status" value="1"/>
</dbReference>
<dbReference type="GO" id="GO:0032357">
    <property type="term" value="F:oxidized purine DNA binding"/>
    <property type="evidence" value="ECO:0007669"/>
    <property type="project" value="TreeGrafter"/>
</dbReference>
<dbReference type="EC" id="3.2.2.31" evidence="5"/>
<dbReference type="InterPro" id="IPR020084">
    <property type="entry name" value="NUDIX_hydrolase_CS"/>
</dbReference>
<dbReference type="GO" id="GO:0035485">
    <property type="term" value="F:adenine/guanine mispair binding"/>
    <property type="evidence" value="ECO:0007669"/>
    <property type="project" value="TreeGrafter"/>
</dbReference>
<dbReference type="InterPro" id="IPR044298">
    <property type="entry name" value="MIG/MutY"/>
</dbReference>
<keyword evidence="9" id="KW-0227">DNA damage</keyword>
<dbReference type="GO" id="GO:0006298">
    <property type="term" value="P:mismatch repair"/>
    <property type="evidence" value="ECO:0007669"/>
    <property type="project" value="TreeGrafter"/>
</dbReference>
<dbReference type="EMBL" id="JAACAK010000049">
    <property type="protein sequence ID" value="NIR74946.1"/>
    <property type="molecule type" value="Genomic_DNA"/>
</dbReference>
<dbReference type="Pfam" id="PF14815">
    <property type="entry name" value="NUDIX_4"/>
    <property type="match status" value="1"/>
</dbReference>
<evidence type="ECO:0000256" key="5">
    <source>
        <dbReference type="ARBA" id="ARBA00012045"/>
    </source>
</evidence>
<comment type="catalytic activity">
    <reaction evidence="1">
        <text>Hydrolyzes free adenine bases from 7,8-dihydro-8-oxoguanine:adenine mismatched double-stranded DNA, leaving an apurinic site.</text>
        <dbReference type="EC" id="3.2.2.31"/>
    </reaction>
</comment>
<dbReference type="InterPro" id="IPR003265">
    <property type="entry name" value="HhH-GPD_domain"/>
</dbReference>
<dbReference type="CDD" id="cd00056">
    <property type="entry name" value="ENDO3c"/>
    <property type="match status" value="1"/>
</dbReference>
<dbReference type="PANTHER" id="PTHR42944:SF1">
    <property type="entry name" value="ADENINE DNA GLYCOSYLASE"/>
    <property type="match status" value="1"/>
</dbReference>
<dbReference type="Gene3D" id="1.10.1670.10">
    <property type="entry name" value="Helix-hairpin-Helix base-excision DNA repair enzymes (C-terminal)"/>
    <property type="match status" value="1"/>
</dbReference>
<comment type="similarity">
    <text evidence="4">Belongs to the Nth/MutY family.</text>
</comment>
<gene>
    <name evidence="16" type="primary">mutY</name>
    <name evidence="16" type="ORF">GWO12_07500</name>
</gene>
<evidence type="ECO:0000259" key="15">
    <source>
        <dbReference type="PROSITE" id="PS51462"/>
    </source>
</evidence>
<comment type="caution">
    <text evidence="16">The sequence shown here is derived from an EMBL/GenBank/DDBJ whole genome shotgun (WGS) entry which is preliminary data.</text>
</comment>
<keyword evidence="7" id="KW-0004">4Fe-4S</keyword>
<dbReference type="InterPro" id="IPR023170">
    <property type="entry name" value="HhH_base_excis_C"/>
</dbReference>
<dbReference type="Gene3D" id="1.10.340.30">
    <property type="entry name" value="Hypothetical protein, domain 2"/>
    <property type="match status" value="1"/>
</dbReference>
<dbReference type="GO" id="GO:0034039">
    <property type="term" value="F:8-oxo-7,8-dihydroguanine DNA N-glycosylase activity"/>
    <property type="evidence" value="ECO:0007669"/>
    <property type="project" value="TreeGrafter"/>
</dbReference>
<keyword evidence="10" id="KW-0378">Hydrolase</keyword>
<dbReference type="CDD" id="cd03425">
    <property type="entry name" value="NUDIX_MutT_NudA_like"/>
    <property type="match status" value="1"/>
</dbReference>